<dbReference type="InterPro" id="IPR038692">
    <property type="entry name" value="Cthe_2751_sf"/>
</dbReference>
<dbReference type="EMBL" id="DF844984">
    <property type="protein sequence ID" value="GAT48838.1"/>
    <property type="molecule type" value="Genomic_DNA"/>
</dbReference>
<feature type="domain" description="DUF5071" evidence="1">
    <location>
        <begin position="150"/>
        <end position="264"/>
    </location>
</feature>
<dbReference type="InterPro" id="IPR031837">
    <property type="entry name" value="DUF5071"/>
</dbReference>
<dbReference type="Pfam" id="PF16804">
    <property type="entry name" value="DUF5071"/>
    <property type="match status" value="1"/>
</dbReference>
<dbReference type="Proteomes" id="UP000815677">
    <property type="component" value="Unassembled WGS sequence"/>
</dbReference>
<accession>A0ABQ0LCJ1</accession>
<evidence type="ECO:0000313" key="2">
    <source>
        <dbReference type="EMBL" id="GAT48838.1"/>
    </source>
</evidence>
<name>A0ABQ0LCJ1_MYCCL</name>
<gene>
    <name evidence="2" type="ORF">MCHLO_06210</name>
</gene>
<organism evidence="2 3">
    <name type="scientific">Mycena chlorophos</name>
    <name type="common">Agaric fungus</name>
    <name type="synonym">Agaricus chlorophos</name>
    <dbReference type="NCBI Taxonomy" id="658473"/>
    <lineage>
        <taxon>Eukaryota</taxon>
        <taxon>Fungi</taxon>
        <taxon>Dikarya</taxon>
        <taxon>Basidiomycota</taxon>
        <taxon>Agaricomycotina</taxon>
        <taxon>Agaricomycetes</taxon>
        <taxon>Agaricomycetidae</taxon>
        <taxon>Agaricales</taxon>
        <taxon>Marasmiineae</taxon>
        <taxon>Mycenaceae</taxon>
        <taxon>Mycena</taxon>
    </lineage>
</organism>
<sequence>MTESAKADLQRLLRSYNAEREEQLLELSDADLGHALPTLLNAVWAMQDSTRKSFARRLYDALGPLKSSEVTNAVNALLMTPSQTDEAAHLLIMFFGWDGIILSLPKSRLAALRPGLDRLVNHSTATERWWRDLVPQASLAVHSIDSTGPWTPTSSHDWLALRSLDTVTTPEEMRPFVEDLLEWLRLPSCPVYKGCVAQLARFPELCVAPIRERLSWHWQQQDPAGWMYWVHHLLLFVKHNVPTNLWRELRGELKRIVQSSTEDHRPLRVIALQLLQQLDGYEARPSCRKIL</sequence>
<keyword evidence="3" id="KW-1185">Reference proteome</keyword>
<evidence type="ECO:0000313" key="3">
    <source>
        <dbReference type="Proteomes" id="UP000815677"/>
    </source>
</evidence>
<evidence type="ECO:0000259" key="1">
    <source>
        <dbReference type="Pfam" id="PF16804"/>
    </source>
</evidence>
<proteinExistence type="predicted"/>
<reference evidence="2" key="1">
    <citation type="submission" date="2014-09" db="EMBL/GenBank/DDBJ databases">
        <title>Genome sequence of the luminous mushroom Mycena chlorophos for searching fungal bioluminescence genes.</title>
        <authorList>
            <person name="Tanaka Y."/>
            <person name="Kasuga D."/>
            <person name="Oba Y."/>
            <person name="Hase S."/>
            <person name="Sato K."/>
            <person name="Oba Y."/>
            <person name="Sakakibara Y."/>
        </authorList>
    </citation>
    <scope>NUCLEOTIDE SEQUENCE</scope>
</reference>
<protein>
    <recommendedName>
        <fullName evidence="1">DUF5071 domain-containing protein</fullName>
    </recommendedName>
</protein>
<dbReference type="Gene3D" id="1.25.40.750">
    <property type="entry name" value="Domain of unknown function DUF5071"/>
    <property type="match status" value="1"/>
</dbReference>